<comment type="caution">
    <text evidence="1">The sequence shown here is derived from an EMBL/GenBank/DDBJ whole genome shotgun (WGS) entry which is preliminary data.</text>
</comment>
<dbReference type="AlphaFoldDB" id="A0ABD5BC99"/>
<sequence>MKERPVIFNGEMVRAILDGRKTQTRRVVSDRHMHLIDVASQIGECYPLESGINHANSQSYYRDLCPFGWVGDRLWVRETFAGHYLDDNQIQDIKDGRDKAEDLCEYRADYSDDADCVDGWTPSIHMPRWASRITLEITAVRVERLNDISEEDAKAEGVAPSQHIITPAEALYRVGFLKLWQSIYGFDSWNANPWVWVIEFRRVGGA</sequence>
<dbReference type="RefSeq" id="WP_309154341.1">
    <property type="nucleotide sequence ID" value="NZ_JAVIOS010000011.1"/>
</dbReference>
<reference evidence="1 2" key="1">
    <citation type="submission" date="2023-07" db="EMBL/GenBank/DDBJ databases">
        <title>Pathogens genome sequencing project 196.</title>
        <authorList>
            <person name="Cao X."/>
        </authorList>
    </citation>
    <scope>NUCLEOTIDE SEQUENCE [LARGE SCALE GENOMIC DNA]</scope>
    <source>
        <strain evidence="1 2">SM41</strain>
    </source>
</reference>
<accession>A0ABD5BC99</accession>
<dbReference type="EMBL" id="JAVIPQ010000013">
    <property type="protein sequence ID" value="MDQ9554119.1"/>
    <property type="molecule type" value="Genomic_DNA"/>
</dbReference>
<proteinExistence type="predicted"/>
<protein>
    <recommendedName>
        <fullName evidence="3">Morphogenetic protein</fullName>
    </recommendedName>
</protein>
<name>A0ABD5BC99_SERMA</name>
<dbReference type="Proteomes" id="UP001234811">
    <property type="component" value="Unassembled WGS sequence"/>
</dbReference>
<organism evidence="1 2">
    <name type="scientific">Serratia marcescens</name>
    <dbReference type="NCBI Taxonomy" id="615"/>
    <lineage>
        <taxon>Bacteria</taxon>
        <taxon>Pseudomonadati</taxon>
        <taxon>Pseudomonadota</taxon>
        <taxon>Gammaproteobacteria</taxon>
        <taxon>Enterobacterales</taxon>
        <taxon>Yersiniaceae</taxon>
        <taxon>Serratia</taxon>
    </lineage>
</organism>
<evidence type="ECO:0000313" key="1">
    <source>
        <dbReference type="EMBL" id="MDQ9554119.1"/>
    </source>
</evidence>
<evidence type="ECO:0008006" key="3">
    <source>
        <dbReference type="Google" id="ProtNLM"/>
    </source>
</evidence>
<gene>
    <name evidence="1" type="ORF">RF091_00980</name>
</gene>
<evidence type="ECO:0000313" key="2">
    <source>
        <dbReference type="Proteomes" id="UP001234811"/>
    </source>
</evidence>